<feature type="coiled-coil region" evidence="1">
    <location>
        <begin position="86"/>
        <end position="126"/>
    </location>
</feature>
<dbReference type="AlphaFoldDB" id="A0A7R8YN84"/>
<dbReference type="EMBL" id="LR899009">
    <property type="protein sequence ID" value="CAD7078165.1"/>
    <property type="molecule type" value="Genomic_DNA"/>
</dbReference>
<reference evidence="3 4" key="1">
    <citation type="submission" date="2020-11" db="EMBL/GenBank/DDBJ databases">
        <authorList>
            <person name="Wallbank WR R."/>
            <person name="Pardo Diaz C."/>
            <person name="Kozak K."/>
            <person name="Martin S."/>
            <person name="Jiggins C."/>
            <person name="Moest M."/>
            <person name="Warren A I."/>
            <person name="Generalovic N T."/>
            <person name="Byers J.R.P. K."/>
            <person name="Montejo-Kovacevich G."/>
            <person name="Yen C E."/>
        </authorList>
    </citation>
    <scope>NUCLEOTIDE SEQUENCE [LARGE SCALE GENOMIC DNA]</scope>
</reference>
<feature type="compositionally biased region" description="Polar residues" evidence="2">
    <location>
        <begin position="50"/>
        <end position="69"/>
    </location>
</feature>
<sequence length="398" mass="44942">MDSKPDVMANKRKESKSFFVRSKIGGSTTTCEPDSRIDTCATEFANCSSTNASTEGSVLQSQNLPNSGSKRQKTSSKKDLKKRALIEEMKLKAHSMKRQLEEVEKRSTYLKKIQDLENELAYLSNEEAKRMVTIGNEGHFLPKPPIYSSKAPHLVISNASTSEECELDQVKRFCNRIRTGELKRSACNEGSRIRGGAGCRTCAIGTAPVFDFENNNFQQYPHTLDNILPYNVNNPMQPSSHIDDLKQIANELLAEITKVRKQNALNRKKIIDLCVELKQKEAAIMECSELLCVIMNEGSDIGKIIEEVQSGQLEKHIEYLRWMLIRLQFENAAQKDEINSLSTENKLKQQTLDECLDAKNRICAEKKQQEDALLTMTSLGPCEIPLAHEVDTRELRNP</sequence>
<keyword evidence="4" id="KW-1185">Reference proteome</keyword>
<evidence type="ECO:0000313" key="3">
    <source>
        <dbReference type="EMBL" id="CAD7078165.1"/>
    </source>
</evidence>
<proteinExistence type="predicted"/>
<feature type="region of interest" description="Disordered" evidence="2">
    <location>
        <begin position="50"/>
        <end position="80"/>
    </location>
</feature>
<organism evidence="3 4">
    <name type="scientific">Hermetia illucens</name>
    <name type="common">Black soldier fly</name>
    <dbReference type="NCBI Taxonomy" id="343691"/>
    <lineage>
        <taxon>Eukaryota</taxon>
        <taxon>Metazoa</taxon>
        <taxon>Ecdysozoa</taxon>
        <taxon>Arthropoda</taxon>
        <taxon>Hexapoda</taxon>
        <taxon>Insecta</taxon>
        <taxon>Pterygota</taxon>
        <taxon>Neoptera</taxon>
        <taxon>Endopterygota</taxon>
        <taxon>Diptera</taxon>
        <taxon>Brachycera</taxon>
        <taxon>Stratiomyomorpha</taxon>
        <taxon>Stratiomyidae</taxon>
        <taxon>Hermetiinae</taxon>
        <taxon>Hermetia</taxon>
    </lineage>
</organism>
<dbReference type="Proteomes" id="UP000594454">
    <property type="component" value="Chromosome 1"/>
</dbReference>
<gene>
    <name evidence="3" type="ORF">HERILL_LOCUS1450</name>
</gene>
<evidence type="ECO:0000313" key="4">
    <source>
        <dbReference type="Proteomes" id="UP000594454"/>
    </source>
</evidence>
<dbReference type="OrthoDB" id="10592609at2759"/>
<keyword evidence="1" id="KW-0175">Coiled coil</keyword>
<evidence type="ECO:0000256" key="1">
    <source>
        <dbReference type="SAM" id="Coils"/>
    </source>
</evidence>
<evidence type="ECO:0000256" key="2">
    <source>
        <dbReference type="SAM" id="MobiDB-lite"/>
    </source>
</evidence>
<name>A0A7R8YN84_HERIL</name>
<accession>A0A7R8YN84</accession>
<dbReference type="InParanoid" id="A0A7R8YN84"/>
<protein>
    <submittedName>
        <fullName evidence="3">Uncharacterized protein</fullName>
    </submittedName>
</protein>